<proteinExistence type="predicted"/>
<sequence>MRPLMSTQALLNELAARERRVLEQLHELSGINQSPISPQQAYASVQATPRGAQASSLNAGASSPPLSWHREEANEVDGIEPHGVRPPESSRGIIRNLEHDLERLQCLLRLSPLNEAVRQADRSNESDAEARTPKLQQYGTPQPEKDTEKAMATAREKRLRVSPVAALSSSPVAPLVKRDKRETLVYAPPPPIRPLPSPHNPCASRCMSTSGEGEVITLLDGAAPPRRSEVLDMTDEEDGRGHSYGDEVRSPRGGTAARNNAISSSLRSDGGRGESQSVDSYSTPYWQNGQPCVNGERANSSAGWSRSPVRWFAVPEESKETQCNTVQAKDNERGLCTSALDAWDAHRSCTQQADSTVATAGQLPFHSSASELSTPPPTFASFSEASRLERAQPCVFSSASPPPRFPAAPLSSPKSTLSTGAGVPNTALLTPLSSVVGNIDSAPFASVTVPRAAETPQSITNARGVLGVAAAGPFAAVSTRRGASALPRGVARAASWGGLKAFFTRQSRVSVLRTPGVSCVEDESHRLA</sequence>
<feature type="compositionally biased region" description="Polar residues" evidence="1">
    <location>
        <begin position="257"/>
        <end position="267"/>
    </location>
</feature>
<dbReference type="OrthoDB" id="264782at2759"/>
<keyword evidence="3" id="KW-1185">Reference proteome</keyword>
<gene>
    <name evidence="2" type="ORF">ABL78_1091</name>
</gene>
<evidence type="ECO:0000313" key="2">
    <source>
        <dbReference type="EMBL" id="KPI89828.1"/>
    </source>
</evidence>
<organism evidence="2 3">
    <name type="scientific">Leptomonas seymouri</name>
    <dbReference type="NCBI Taxonomy" id="5684"/>
    <lineage>
        <taxon>Eukaryota</taxon>
        <taxon>Discoba</taxon>
        <taxon>Euglenozoa</taxon>
        <taxon>Kinetoplastea</taxon>
        <taxon>Metakinetoplastina</taxon>
        <taxon>Trypanosomatida</taxon>
        <taxon>Trypanosomatidae</taxon>
        <taxon>Leishmaniinae</taxon>
        <taxon>Leptomonas</taxon>
    </lineage>
</organism>
<reference evidence="2 3" key="1">
    <citation type="journal article" date="2015" name="PLoS Pathog.">
        <title>Leptomonas seymouri: Adaptations to the Dixenous Life Cycle Analyzed by Genome Sequencing, Transcriptome Profiling and Co-infection with Leishmania donovani.</title>
        <authorList>
            <person name="Kraeva N."/>
            <person name="Butenko A."/>
            <person name="Hlavacova J."/>
            <person name="Kostygov A."/>
            <person name="Myskova J."/>
            <person name="Grybchuk D."/>
            <person name="Lestinova T."/>
            <person name="Votypka J."/>
            <person name="Volf P."/>
            <person name="Opperdoes F."/>
            <person name="Flegontov P."/>
            <person name="Lukes J."/>
            <person name="Yurchenko V."/>
        </authorList>
    </citation>
    <scope>NUCLEOTIDE SEQUENCE [LARGE SCALE GENOMIC DNA]</scope>
    <source>
        <strain evidence="2 3">ATCC 30220</strain>
    </source>
</reference>
<feature type="compositionally biased region" description="Pro residues" evidence="1">
    <location>
        <begin position="188"/>
        <end position="199"/>
    </location>
</feature>
<evidence type="ECO:0000313" key="3">
    <source>
        <dbReference type="Proteomes" id="UP000038009"/>
    </source>
</evidence>
<comment type="caution">
    <text evidence="2">The sequence shown here is derived from an EMBL/GenBank/DDBJ whole genome shotgun (WGS) entry which is preliminary data.</text>
</comment>
<feature type="compositionally biased region" description="Polar residues" evidence="1">
    <location>
        <begin position="274"/>
        <end position="304"/>
    </location>
</feature>
<feature type="region of interest" description="Disordered" evidence="1">
    <location>
        <begin position="118"/>
        <end position="147"/>
    </location>
</feature>
<feature type="region of interest" description="Disordered" evidence="1">
    <location>
        <begin position="188"/>
        <end position="208"/>
    </location>
</feature>
<feature type="compositionally biased region" description="Basic and acidic residues" evidence="1">
    <location>
        <begin position="118"/>
        <end position="132"/>
    </location>
</feature>
<dbReference type="OMA" id="DAPRHEW"/>
<dbReference type="AlphaFoldDB" id="A0A0N1IMH2"/>
<name>A0A0N1IMH2_LEPSE</name>
<dbReference type="Proteomes" id="UP000038009">
    <property type="component" value="Unassembled WGS sequence"/>
</dbReference>
<evidence type="ECO:0000256" key="1">
    <source>
        <dbReference type="SAM" id="MobiDB-lite"/>
    </source>
</evidence>
<dbReference type="VEuPathDB" id="TriTrypDB:Lsey_0016_0450"/>
<accession>A0A0N1IMH2</accession>
<dbReference type="EMBL" id="LJSK01000016">
    <property type="protein sequence ID" value="KPI89828.1"/>
    <property type="molecule type" value="Genomic_DNA"/>
</dbReference>
<feature type="region of interest" description="Disordered" evidence="1">
    <location>
        <begin position="394"/>
        <end position="420"/>
    </location>
</feature>
<feature type="region of interest" description="Disordered" evidence="1">
    <location>
        <begin position="234"/>
        <end position="305"/>
    </location>
</feature>
<protein>
    <submittedName>
        <fullName evidence="2">Uncharacterized protein</fullName>
    </submittedName>
</protein>
<feature type="region of interest" description="Disordered" evidence="1">
    <location>
        <begin position="40"/>
        <end position="65"/>
    </location>
</feature>
<feature type="compositionally biased region" description="Basic and acidic residues" evidence="1">
    <location>
        <begin position="239"/>
        <end position="250"/>
    </location>
</feature>